<dbReference type="EMBL" id="NWUJ01000001">
    <property type="protein sequence ID" value="PFH38203.1"/>
    <property type="molecule type" value="Genomic_DNA"/>
</dbReference>
<evidence type="ECO:0000313" key="3">
    <source>
        <dbReference type="EMBL" id="PFH38203.1"/>
    </source>
</evidence>
<keyword evidence="1" id="KW-0175">Coiled coil</keyword>
<comment type="caution">
    <text evidence="3">The sequence shown here is derived from an EMBL/GenBank/DDBJ whole genome shotgun (WGS) entry which is preliminary data.</text>
</comment>
<evidence type="ECO:0000256" key="1">
    <source>
        <dbReference type="SAM" id="Coils"/>
    </source>
</evidence>
<keyword evidence="4" id="KW-1185">Reference proteome</keyword>
<gene>
    <name evidence="3" type="ORF">BESB_005440</name>
</gene>
<feature type="region of interest" description="Disordered" evidence="2">
    <location>
        <begin position="189"/>
        <end position="218"/>
    </location>
</feature>
<proteinExistence type="predicted"/>
<dbReference type="AlphaFoldDB" id="A0A2A9MPZ5"/>
<dbReference type="OrthoDB" id="10319225at2759"/>
<organism evidence="3 4">
    <name type="scientific">Besnoitia besnoiti</name>
    <name type="common">Apicomplexan protozoan</name>
    <dbReference type="NCBI Taxonomy" id="94643"/>
    <lineage>
        <taxon>Eukaryota</taxon>
        <taxon>Sar</taxon>
        <taxon>Alveolata</taxon>
        <taxon>Apicomplexa</taxon>
        <taxon>Conoidasida</taxon>
        <taxon>Coccidia</taxon>
        <taxon>Eucoccidiorida</taxon>
        <taxon>Eimeriorina</taxon>
        <taxon>Sarcocystidae</taxon>
        <taxon>Besnoitia</taxon>
    </lineage>
</organism>
<dbReference type="VEuPathDB" id="ToxoDB:BESB_005440"/>
<reference evidence="3 4" key="1">
    <citation type="submission" date="2017-09" db="EMBL/GenBank/DDBJ databases">
        <title>Genome sequencing of Besnoitia besnoiti strain Bb-Ger1.</title>
        <authorList>
            <person name="Schares G."/>
            <person name="Venepally P."/>
            <person name="Lorenzi H.A."/>
        </authorList>
    </citation>
    <scope>NUCLEOTIDE SEQUENCE [LARGE SCALE GENOMIC DNA]</scope>
    <source>
        <strain evidence="3 4">Bb-Ger1</strain>
    </source>
</reference>
<accession>A0A2A9MPZ5</accession>
<evidence type="ECO:0000256" key="2">
    <source>
        <dbReference type="SAM" id="MobiDB-lite"/>
    </source>
</evidence>
<name>A0A2A9MPZ5_BESBE</name>
<protein>
    <submittedName>
        <fullName evidence="3">Uncharacterized protein</fullName>
    </submittedName>
</protein>
<sequence>MYNSEHRETEVDPLSLAAVLLKDRGVMCDAEACIEALRAWRTSEESNLQQQLEDIDRSGSSAKSETDPLTLELDGLLARGSGVVARVEKVRMELEREIEEIHSSALAAQEAKLESFRDHLETDVSVPSIADLTEEVLRMEGGFLLVCMAMRGMGSQYCCDIDEALEEATKTERVPELTRIQEFWSLAAEDSGGGSSFSRPTPRREDDAASRALKSIPRDGARPDSTIFLDSVLLQCAEVGFLSVLGQGEQRAFTLANTRSITARERENGSHADADGAMP</sequence>
<dbReference type="RefSeq" id="XP_029222212.1">
    <property type="nucleotide sequence ID" value="XM_029359299.1"/>
</dbReference>
<dbReference type="GeneID" id="40305607"/>
<evidence type="ECO:0000313" key="4">
    <source>
        <dbReference type="Proteomes" id="UP000224006"/>
    </source>
</evidence>
<feature type="coiled-coil region" evidence="1">
    <location>
        <begin position="84"/>
        <end position="111"/>
    </location>
</feature>
<dbReference type="Proteomes" id="UP000224006">
    <property type="component" value="Chromosome I"/>
</dbReference>
<dbReference type="KEGG" id="bbes:BESB_005440"/>